<dbReference type="GO" id="GO:1990966">
    <property type="term" value="P:ATP generation from poly-ADP-D-ribose"/>
    <property type="evidence" value="ECO:0007669"/>
    <property type="project" value="TreeGrafter"/>
</dbReference>
<evidence type="ECO:0000259" key="6">
    <source>
        <dbReference type="Pfam" id="PF05028"/>
    </source>
</evidence>
<dbReference type="GO" id="GO:0005634">
    <property type="term" value="C:nucleus"/>
    <property type="evidence" value="ECO:0007669"/>
    <property type="project" value="TreeGrafter"/>
</dbReference>
<dbReference type="Pfam" id="PF05028">
    <property type="entry name" value="PARG_cat_C"/>
    <property type="match status" value="1"/>
</dbReference>
<organism evidence="8 9">
    <name type="scientific">Onchocerca flexuosa</name>
    <dbReference type="NCBI Taxonomy" id="387005"/>
    <lineage>
        <taxon>Eukaryota</taxon>
        <taxon>Metazoa</taxon>
        <taxon>Ecdysozoa</taxon>
        <taxon>Nematoda</taxon>
        <taxon>Chromadorea</taxon>
        <taxon>Rhabditida</taxon>
        <taxon>Spirurina</taxon>
        <taxon>Spiruromorpha</taxon>
        <taxon>Filarioidea</taxon>
        <taxon>Onchocercidae</taxon>
        <taxon>Onchocerca</taxon>
    </lineage>
</organism>
<dbReference type="OrthoDB" id="1937899at2759"/>
<dbReference type="GO" id="GO:0009225">
    <property type="term" value="P:nucleotide-sugar metabolic process"/>
    <property type="evidence" value="ECO:0007669"/>
    <property type="project" value="TreeGrafter"/>
</dbReference>
<dbReference type="InterPro" id="IPR046372">
    <property type="entry name" value="PARG_cat_C"/>
</dbReference>
<feature type="domain" description="PARG helical" evidence="7">
    <location>
        <begin position="291"/>
        <end position="404"/>
    </location>
</feature>
<reference evidence="8 9" key="1">
    <citation type="submission" date="2015-12" db="EMBL/GenBank/DDBJ databases">
        <title>Draft genome of the nematode, Onchocerca flexuosa.</title>
        <authorList>
            <person name="Mitreva M."/>
        </authorList>
    </citation>
    <scope>NUCLEOTIDE SEQUENCE [LARGE SCALE GENOMIC DNA]</scope>
    <source>
        <strain evidence="8">Red Deer</strain>
    </source>
</reference>
<dbReference type="PANTHER" id="PTHR12837">
    <property type="entry name" value="POLY ADP-RIBOSE GLYCOHYDROLASE"/>
    <property type="match status" value="1"/>
</dbReference>
<evidence type="ECO:0000256" key="3">
    <source>
        <dbReference type="ARBA" id="ARBA00022801"/>
    </source>
</evidence>
<proteinExistence type="inferred from homology"/>
<sequence>MNDDHIEIEDCVIEENNTHSIDSLRQKAVLKRQTTLDAFFSNEPNRKVFISDKLIRRKAKNNRMSITITHSVISKSKLKSRKSFGSVVEEVHHGGNGKGSSDDWARMSGVMKKAKMKAERTTLEKYVEIDPHSTHCTSSRKVMGFIYICKIPICSTLKKTLQLAVKSMRCNEDMYPDLNNRNISDVVLVSINSISSETSPTPYPAVCSDPTYGWNFGKKYVRLPYSICNMINGTARYDIIQTAISKLLKPLKTYKQIEVPITDWFFHECIRSYSRTTNFAALGQLFEAVLNETLRVEYLTTVVPFMAKLALQSPSLITQPIPILRRGNFGSVTISQHQAASLLAHAFFCTFPNRNIVSNELPSVNFCRLFSLHSANVVEKLRCLMHYFHMISKKMPTGLLTIRRQNSSAPNWSSMHLPLSELYVSHKGTIEDDGYGMLQVDFANEFIGGGVLSSGCVQEEIRFLICPEMIVSMILCERMHHNEAIVICGAEQFSDYDGYGSSFRWRPMKKMHSFPRDRFNRLCCELVAIDALPFSNKHEQFNIDLIDRELLKAYVGFTVNNGTMKPVATGNWGCGVFGGDLHLKSLIQLMASSAQKRCLYYFTFGDRKFAENFTEIYKILVQANITVGQLYEIIKDYCSEYDENSSPLLFEYISWKIKESTACQ</sequence>
<evidence type="ECO:0000256" key="4">
    <source>
        <dbReference type="PIRSR" id="PIRSR607724-1"/>
    </source>
</evidence>
<dbReference type="GO" id="GO:0005737">
    <property type="term" value="C:cytoplasm"/>
    <property type="evidence" value="ECO:0007669"/>
    <property type="project" value="TreeGrafter"/>
</dbReference>
<dbReference type="GO" id="GO:0004649">
    <property type="term" value="F:poly(ADP-ribose) glycohydrolase activity"/>
    <property type="evidence" value="ECO:0007669"/>
    <property type="project" value="UniProtKB-EC"/>
</dbReference>
<evidence type="ECO:0000313" key="9">
    <source>
        <dbReference type="Proteomes" id="UP000242913"/>
    </source>
</evidence>
<dbReference type="EMBL" id="KZ269997">
    <property type="protein sequence ID" value="OZC09105.1"/>
    <property type="molecule type" value="Genomic_DNA"/>
</dbReference>
<comment type="similarity">
    <text evidence="1">Belongs to the poly(ADP-ribose) glycohydrolase family.</text>
</comment>
<feature type="active site" evidence="4">
    <location>
        <position position="459"/>
    </location>
</feature>
<dbReference type="InterPro" id="IPR007724">
    <property type="entry name" value="Poly_GlycHdrlase"/>
</dbReference>
<evidence type="ECO:0000313" key="8">
    <source>
        <dbReference type="EMBL" id="OZC09105.1"/>
    </source>
</evidence>
<dbReference type="Pfam" id="PF20811">
    <property type="entry name" value="PARG_cat_N"/>
    <property type="match status" value="1"/>
</dbReference>
<dbReference type="AlphaFoldDB" id="A0A238BWI9"/>
<accession>A0A238BWI9</accession>
<dbReference type="PANTHER" id="PTHR12837:SF15">
    <property type="entry name" value="POLY(ADP-RIBOSE) GLYCOHYDROLASE"/>
    <property type="match status" value="1"/>
</dbReference>
<dbReference type="EC" id="3.2.1.143" evidence="2"/>
<keyword evidence="9" id="KW-1185">Reference proteome</keyword>
<dbReference type="Proteomes" id="UP000242913">
    <property type="component" value="Unassembled WGS sequence"/>
</dbReference>
<dbReference type="GO" id="GO:0005975">
    <property type="term" value="P:carbohydrate metabolic process"/>
    <property type="evidence" value="ECO:0007669"/>
    <property type="project" value="InterPro"/>
</dbReference>
<evidence type="ECO:0000256" key="1">
    <source>
        <dbReference type="ARBA" id="ARBA00009545"/>
    </source>
</evidence>
<evidence type="ECO:0000256" key="5">
    <source>
        <dbReference type="PIRSR" id="PIRSR607724-2"/>
    </source>
</evidence>
<evidence type="ECO:0000259" key="7">
    <source>
        <dbReference type="Pfam" id="PF20811"/>
    </source>
</evidence>
<feature type="binding site" evidence="5">
    <location>
        <position position="499"/>
    </location>
    <ligand>
        <name>substrate</name>
    </ligand>
</feature>
<evidence type="ECO:0000256" key="2">
    <source>
        <dbReference type="ARBA" id="ARBA00012255"/>
    </source>
</evidence>
<dbReference type="GO" id="GO:0006282">
    <property type="term" value="P:regulation of DNA repair"/>
    <property type="evidence" value="ECO:0007669"/>
    <property type="project" value="InterPro"/>
</dbReference>
<feature type="binding site" evidence="5">
    <location>
        <position position="444"/>
    </location>
    <ligand>
        <name>substrate</name>
    </ligand>
</feature>
<dbReference type="InterPro" id="IPR048362">
    <property type="entry name" value="PARG_helical"/>
</dbReference>
<protein>
    <recommendedName>
        <fullName evidence="2">poly(ADP-ribose) glycohydrolase</fullName>
        <ecNumber evidence="2">3.2.1.143</ecNumber>
    </recommendedName>
</protein>
<feature type="domain" description="PARG catalytic Macro" evidence="6">
    <location>
        <begin position="410"/>
        <end position="610"/>
    </location>
</feature>
<feature type="binding site" evidence="5">
    <location>
        <position position="458"/>
    </location>
    <ligand>
        <name>substrate</name>
    </ligand>
</feature>
<name>A0A238BWI9_9BILA</name>
<gene>
    <name evidence="8" type="ORF">X798_03852</name>
</gene>
<feature type="active site" evidence="4">
    <location>
        <position position="460"/>
    </location>
</feature>
<feature type="active site" evidence="4">
    <location>
        <position position="441"/>
    </location>
</feature>
<keyword evidence="3" id="KW-0378">Hydrolase</keyword>